<dbReference type="SUPFAM" id="SSF51182">
    <property type="entry name" value="RmlC-like cupins"/>
    <property type="match status" value="1"/>
</dbReference>
<keyword evidence="1" id="KW-0812">Transmembrane</keyword>
<keyword evidence="1" id="KW-1133">Transmembrane helix</keyword>
<evidence type="ECO:0000256" key="1">
    <source>
        <dbReference type="SAM" id="Phobius"/>
    </source>
</evidence>
<dbReference type="RefSeq" id="WP_240672977.1">
    <property type="nucleotide sequence ID" value="NZ_CP034669.1"/>
</dbReference>
<reference evidence="2 3" key="1">
    <citation type="submission" date="2018-12" db="EMBL/GenBank/DDBJ databases">
        <title>Complete Genome Sequence of the Corallopyronin A producing Myxobacterium Corallococcus coralloides B035.</title>
        <authorList>
            <person name="Bouhired S.M."/>
            <person name="Rupp O."/>
            <person name="Blom J."/>
            <person name="Schaeberle T.F."/>
            <person name="Kehraus S."/>
            <person name="Schiefer A."/>
            <person name="Pfarr K."/>
            <person name="Goesmann A."/>
            <person name="Hoerauf A."/>
            <person name="Koenig G.M."/>
        </authorList>
    </citation>
    <scope>NUCLEOTIDE SEQUENCE [LARGE SCALE GENOMIC DNA]</scope>
    <source>
        <strain evidence="2 3">B035</strain>
    </source>
</reference>
<evidence type="ECO:0000313" key="3">
    <source>
        <dbReference type="Proteomes" id="UP000288758"/>
    </source>
</evidence>
<dbReference type="AlphaFoldDB" id="A0A410RPT6"/>
<dbReference type="InterPro" id="IPR014710">
    <property type="entry name" value="RmlC-like_jellyroll"/>
</dbReference>
<evidence type="ECO:0008006" key="4">
    <source>
        <dbReference type="Google" id="ProtNLM"/>
    </source>
</evidence>
<dbReference type="EMBL" id="CP034669">
    <property type="protein sequence ID" value="QAT83856.1"/>
    <property type="molecule type" value="Genomic_DNA"/>
</dbReference>
<keyword evidence="1" id="KW-0472">Membrane</keyword>
<gene>
    <name evidence="2" type="ORF">EJ065_2275</name>
</gene>
<name>A0A410RPT6_CORCK</name>
<organism evidence="2 3">
    <name type="scientific">Corallococcus coralloides</name>
    <name type="common">Myxococcus coralloides</name>
    <dbReference type="NCBI Taxonomy" id="184914"/>
    <lineage>
        <taxon>Bacteria</taxon>
        <taxon>Pseudomonadati</taxon>
        <taxon>Myxococcota</taxon>
        <taxon>Myxococcia</taxon>
        <taxon>Myxococcales</taxon>
        <taxon>Cystobacterineae</taxon>
        <taxon>Myxococcaceae</taxon>
        <taxon>Corallococcus</taxon>
    </lineage>
</organism>
<dbReference type="Proteomes" id="UP000288758">
    <property type="component" value="Chromosome"/>
</dbReference>
<evidence type="ECO:0000313" key="2">
    <source>
        <dbReference type="EMBL" id="QAT83856.1"/>
    </source>
</evidence>
<sequence>MTVSSPEVVAGLRRRLWVYRMLVVGLCVALFGLLLGLRRALTPLPPPDVEVTDVRERMAALEKARPGASDVSETYFASDTSSVHLHLMGWGQTCPLHIHRAPFEATIIVAGEAHVWQVWGEEGRRMERRGVHGPGWLVASAPFTGHEWRNPDEDRVLGNLVFTVPGFDGNLYVSAEDAQLLRGTAPFAQEPREALAGLRSRGVKLEETPLPVLQGRMSRVLLDGGEWAVKATPGSPVVAYVAAGRGIAEAPESRPLREGQLWVLRRDARVRSDEGSPVALYVFHPPPEAVAGR</sequence>
<dbReference type="InterPro" id="IPR011051">
    <property type="entry name" value="RmlC_Cupin_sf"/>
</dbReference>
<protein>
    <recommendedName>
        <fullName evidence="4">Cupin 2 conserved barrel domain-containing protein</fullName>
    </recommendedName>
</protein>
<accession>A0A410RPT6</accession>
<dbReference type="Gene3D" id="2.60.120.10">
    <property type="entry name" value="Jelly Rolls"/>
    <property type="match status" value="1"/>
</dbReference>
<feature type="transmembrane region" description="Helical" evidence="1">
    <location>
        <begin position="17"/>
        <end position="37"/>
    </location>
</feature>
<proteinExistence type="predicted"/>